<dbReference type="EMBL" id="WHNY01000093">
    <property type="protein sequence ID" value="NOU69739.1"/>
    <property type="molecule type" value="Genomic_DNA"/>
</dbReference>
<proteinExistence type="predicted"/>
<keyword evidence="1" id="KW-0732">Signal</keyword>
<protein>
    <submittedName>
        <fullName evidence="2">Glycosyltransferase</fullName>
    </submittedName>
</protein>
<dbReference type="RefSeq" id="WP_171638397.1">
    <property type="nucleotide sequence ID" value="NZ_WHNY01000093.1"/>
</dbReference>
<keyword evidence="3" id="KW-1185">Reference proteome</keyword>
<organism evidence="2 3">
    <name type="scientific">Paenibacillus plantarum</name>
    <dbReference type="NCBI Taxonomy" id="2654975"/>
    <lineage>
        <taxon>Bacteria</taxon>
        <taxon>Bacillati</taxon>
        <taxon>Bacillota</taxon>
        <taxon>Bacilli</taxon>
        <taxon>Bacillales</taxon>
        <taxon>Paenibacillaceae</taxon>
        <taxon>Paenibacillus</taxon>
    </lineage>
</organism>
<gene>
    <name evidence="2" type="ORF">GC096_37590</name>
</gene>
<evidence type="ECO:0000256" key="1">
    <source>
        <dbReference type="SAM" id="SignalP"/>
    </source>
</evidence>
<dbReference type="Proteomes" id="UP000653578">
    <property type="component" value="Unassembled WGS sequence"/>
</dbReference>
<evidence type="ECO:0000313" key="3">
    <source>
        <dbReference type="Proteomes" id="UP000653578"/>
    </source>
</evidence>
<comment type="caution">
    <text evidence="2">The sequence shown here is derived from an EMBL/GenBank/DDBJ whole genome shotgun (WGS) entry which is preliminary data.</text>
</comment>
<feature type="signal peptide" evidence="1">
    <location>
        <begin position="1"/>
        <end position="27"/>
    </location>
</feature>
<feature type="chain" id="PRO_5047150981" evidence="1">
    <location>
        <begin position="28"/>
        <end position="218"/>
    </location>
</feature>
<name>A0ABX1XPI6_9BACL</name>
<reference evidence="2 3" key="1">
    <citation type="submission" date="2019-10" db="EMBL/GenBank/DDBJ databases">
        <title>Description of Paenibacillus humi sp. nov.</title>
        <authorList>
            <person name="Carlier A."/>
            <person name="Qi S."/>
        </authorList>
    </citation>
    <scope>NUCLEOTIDE SEQUENCE [LARGE SCALE GENOMIC DNA]</scope>
    <source>
        <strain evidence="2 3">LMG 31461</strain>
    </source>
</reference>
<accession>A0ABX1XPI6</accession>
<evidence type="ECO:0000313" key="2">
    <source>
        <dbReference type="EMBL" id="NOU69739.1"/>
    </source>
</evidence>
<sequence length="218" mass="24565">MKRRFLLVTLLVAMVLSLSFMPLGAHATAGKEPGTAMCMTPAKMKLKQDMRKLWVDHVGWTRSYIISAIAGLEDQKDVLDRLLKNQQDIGDAVKPFYGDAAGNKLAELLREHIQLAGGVVDAAKAGNQADLAKFNKEWFRNADDIAKFLSAANPNWSEKEQRDMLYAHLQFVTDQATARLKKDWKADILAYDKGEDHMMMYADMLSDGIIKQFPDKFK</sequence>